<dbReference type="PANTHER" id="PTHR13871">
    <property type="entry name" value="THIOREDOXIN"/>
    <property type="match status" value="1"/>
</dbReference>
<evidence type="ECO:0000256" key="4">
    <source>
        <dbReference type="ARBA" id="ARBA00023027"/>
    </source>
</evidence>
<organism evidence="9 10">
    <name type="scientific">Achlya hypogyna</name>
    <name type="common">Oomycete</name>
    <name type="synonym">Protoachlya hypogyna</name>
    <dbReference type="NCBI Taxonomy" id="1202772"/>
    <lineage>
        <taxon>Eukaryota</taxon>
        <taxon>Sar</taxon>
        <taxon>Stramenopiles</taxon>
        <taxon>Oomycota</taxon>
        <taxon>Saprolegniomycetes</taxon>
        <taxon>Saprolegniales</taxon>
        <taxon>Achlyaceae</taxon>
        <taxon>Achlya</taxon>
    </lineage>
</organism>
<name>A0A1V9ZGC1_ACHHY</name>
<dbReference type="EC" id="1.8.1.8" evidence="1"/>
<keyword evidence="10" id="KW-1185">Reference proteome</keyword>
<dbReference type="GO" id="GO:0047134">
    <property type="term" value="F:protein-disulfide reductase [NAD(P)H] activity"/>
    <property type="evidence" value="ECO:0007669"/>
    <property type="project" value="UniProtKB-EC"/>
</dbReference>
<sequence length="147" mass="16387">MASFATLFGAEIETKAGVVPTETALANKKVVGVYFSAHWCPPCRAFTPMLATFYEDLVEDYDDVEIVFVSSDKEIDGFNEYWAEMPFPALPFALRDQKAALSTEFGVELIPNLVFLNADGQVITKEGVQLLNSVRGRVDLFRKKLLL</sequence>
<dbReference type="Gene3D" id="3.40.30.10">
    <property type="entry name" value="Glutaredoxin"/>
    <property type="match status" value="1"/>
</dbReference>
<dbReference type="PANTHER" id="PTHR13871:SF96">
    <property type="entry name" value="THIOREDOXIN DOMAIN-CONTAINING PROTEIN"/>
    <property type="match status" value="1"/>
</dbReference>
<gene>
    <name evidence="9" type="ORF">ACHHYP_12946</name>
</gene>
<evidence type="ECO:0000256" key="1">
    <source>
        <dbReference type="ARBA" id="ARBA00012612"/>
    </source>
</evidence>
<evidence type="ECO:0000256" key="7">
    <source>
        <dbReference type="ARBA" id="ARBA00047804"/>
    </source>
</evidence>
<feature type="domain" description="Thioredoxin" evidence="8">
    <location>
        <begin position="1"/>
        <end position="143"/>
    </location>
</feature>
<dbReference type="AlphaFoldDB" id="A0A1V9ZGC1"/>
<dbReference type="SUPFAM" id="SSF52833">
    <property type="entry name" value="Thioredoxin-like"/>
    <property type="match status" value="1"/>
</dbReference>
<keyword evidence="4" id="KW-0520">NAD</keyword>
<dbReference type="OrthoDB" id="409136at2759"/>
<dbReference type="InterPro" id="IPR052259">
    <property type="entry name" value="Nucleoredoxin-like"/>
</dbReference>
<accession>A0A1V9ZGC1</accession>
<protein>
    <recommendedName>
        <fullName evidence="1">protein-disulfide reductase</fullName>
        <ecNumber evidence="1">1.8.1.8</ecNumber>
    </recommendedName>
</protein>
<dbReference type="Proteomes" id="UP000243579">
    <property type="component" value="Unassembled WGS sequence"/>
</dbReference>
<comment type="similarity">
    <text evidence="5">Belongs to the nucleoredoxin family.</text>
</comment>
<reference evidence="9 10" key="1">
    <citation type="journal article" date="2014" name="Genome Biol. Evol.">
        <title>The secreted proteins of Achlya hypogyna and Thraustotheca clavata identify the ancestral oomycete secretome and reveal gene acquisitions by horizontal gene transfer.</title>
        <authorList>
            <person name="Misner I."/>
            <person name="Blouin N."/>
            <person name="Leonard G."/>
            <person name="Richards T.A."/>
            <person name="Lane C.E."/>
        </authorList>
    </citation>
    <scope>NUCLEOTIDE SEQUENCE [LARGE SCALE GENOMIC DNA]</scope>
    <source>
        <strain evidence="9 10">ATCC 48635</strain>
    </source>
</reference>
<comment type="catalytic activity">
    <reaction evidence="6">
        <text>[protein]-dithiol + NAD(+) = [protein]-disulfide + NADH + H(+)</text>
        <dbReference type="Rhea" id="RHEA:18749"/>
        <dbReference type="Rhea" id="RHEA-COMP:10593"/>
        <dbReference type="Rhea" id="RHEA-COMP:10594"/>
        <dbReference type="ChEBI" id="CHEBI:15378"/>
        <dbReference type="ChEBI" id="CHEBI:29950"/>
        <dbReference type="ChEBI" id="CHEBI:50058"/>
        <dbReference type="ChEBI" id="CHEBI:57540"/>
        <dbReference type="ChEBI" id="CHEBI:57945"/>
        <dbReference type="EC" id="1.8.1.8"/>
    </reaction>
</comment>
<evidence type="ECO:0000256" key="3">
    <source>
        <dbReference type="ARBA" id="ARBA00023002"/>
    </source>
</evidence>
<proteinExistence type="inferred from homology"/>
<keyword evidence="3" id="KW-0560">Oxidoreductase</keyword>
<keyword evidence="2" id="KW-0677">Repeat</keyword>
<comment type="catalytic activity">
    <reaction evidence="7">
        <text>[protein]-dithiol + NADP(+) = [protein]-disulfide + NADPH + H(+)</text>
        <dbReference type="Rhea" id="RHEA:18753"/>
        <dbReference type="Rhea" id="RHEA-COMP:10593"/>
        <dbReference type="Rhea" id="RHEA-COMP:10594"/>
        <dbReference type="ChEBI" id="CHEBI:15378"/>
        <dbReference type="ChEBI" id="CHEBI:29950"/>
        <dbReference type="ChEBI" id="CHEBI:50058"/>
        <dbReference type="ChEBI" id="CHEBI:57783"/>
        <dbReference type="ChEBI" id="CHEBI:58349"/>
        <dbReference type="EC" id="1.8.1.8"/>
    </reaction>
</comment>
<dbReference type="Pfam" id="PF13905">
    <property type="entry name" value="Thioredoxin_8"/>
    <property type="match status" value="1"/>
</dbReference>
<evidence type="ECO:0000259" key="8">
    <source>
        <dbReference type="PROSITE" id="PS51352"/>
    </source>
</evidence>
<dbReference type="STRING" id="1202772.A0A1V9ZGC1"/>
<comment type="caution">
    <text evidence="9">The sequence shown here is derived from an EMBL/GenBank/DDBJ whole genome shotgun (WGS) entry which is preliminary data.</text>
</comment>
<dbReference type="InterPro" id="IPR013766">
    <property type="entry name" value="Thioredoxin_domain"/>
</dbReference>
<evidence type="ECO:0000256" key="5">
    <source>
        <dbReference type="ARBA" id="ARBA00025782"/>
    </source>
</evidence>
<dbReference type="InterPro" id="IPR012336">
    <property type="entry name" value="Thioredoxin-like_fold"/>
</dbReference>
<evidence type="ECO:0000256" key="6">
    <source>
        <dbReference type="ARBA" id="ARBA00047388"/>
    </source>
</evidence>
<evidence type="ECO:0000313" key="9">
    <source>
        <dbReference type="EMBL" id="OQR96971.1"/>
    </source>
</evidence>
<dbReference type="EMBL" id="JNBR01000124">
    <property type="protein sequence ID" value="OQR96971.1"/>
    <property type="molecule type" value="Genomic_DNA"/>
</dbReference>
<dbReference type="InterPro" id="IPR036249">
    <property type="entry name" value="Thioredoxin-like_sf"/>
</dbReference>
<dbReference type="PROSITE" id="PS51352">
    <property type="entry name" value="THIOREDOXIN_2"/>
    <property type="match status" value="1"/>
</dbReference>
<evidence type="ECO:0000256" key="2">
    <source>
        <dbReference type="ARBA" id="ARBA00022737"/>
    </source>
</evidence>
<evidence type="ECO:0000313" key="10">
    <source>
        <dbReference type="Proteomes" id="UP000243579"/>
    </source>
</evidence>